<dbReference type="EC" id="2.7.1.26" evidence="1"/>
<keyword evidence="1" id="KW-0418">Kinase</keyword>
<evidence type="ECO:0000313" key="2">
    <source>
        <dbReference type="Proteomes" id="UP001277972"/>
    </source>
</evidence>
<reference evidence="1" key="1">
    <citation type="submission" date="2023-11" db="EMBL/GenBank/DDBJ databases">
        <title>Gracilibacillus pellucida a moderately halophilic bacterium isolated from saline soil in Xinjiang province.</title>
        <authorList>
            <person name="Zhang Z."/>
            <person name="Tan F."/>
            <person name="Wang Y."/>
            <person name="Xia M."/>
        </authorList>
    </citation>
    <scope>NUCLEOTIDE SEQUENCE</scope>
    <source>
        <strain evidence="1">S3-1-1</strain>
    </source>
</reference>
<dbReference type="EC" id="2.7.7.2" evidence="1"/>
<evidence type="ECO:0000313" key="1">
    <source>
        <dbReference type="EMBL" id="MDX8046984.1"/>
    </source>
</evidence>
<organism evidence="1 2">
    <name type="scientific">Gracilibacillus pellucidus</name>
    <dbReference type="NCBI Taxonomy" id="3095368"/>
    <lineage>
        <taxon>Bacteria</taxon>
        <taxon>Bacillati</taxon>
        <taxon>Bacillota</taxon>
        <taxon>Bacilli</taxon>
        <taxon>Bacillales</taxon>
        <taxon>Bacillaceae</taxon>
        <taxon>Gracilibacillus</taxon>
    </lineage>
</organism>
<proteinExistence type="predicted"/>
<keyword evidence="2" id="KW-1185">Reference proteome</keyword>
<gene>
    <name evidence="1" type="ORF">SH601_13400</name>
</gene>
<dbReference type="EMBL" id="JAWZSR010000008">
    <property type="protein sequence ID" value="MDX8046984.1"/>
    <property type="molecule type" value="Genomic_DNA"/>
</dbReference>
<dbReference type="Proteomes" id="UP001277972">
    <property type="component" value="Unassembled WGS sequence"/>
</dbReference>
<sequence length="314" mass="35987">MIVETLVHPHTIERDNLPEAVAAIGFFDGVHKGHQAVIAQAIDKAKESGKESVVVTFDPHPSVVLQKNNNPVKYITPINAKVRRLEELGVDRVYVVHFDKELAKLSPQEFIEQFIIGLHITHLVAGFDFTFGHKGAGNMKNIHEMIDNHLEVTTVTRLDYQDEKVSSTRIREQMKQGNMEEIETLLGRPYSLMGEVIHGDKRGRTIGFPTANVKVEEDYIIPKIGVYAVEIEIGNKKYFGMANIGYNPTFTDDRENKKIEVHIFDFNDDIYGETIVVDWKKYIRTEEKFSGVDELIKKMREDEVISRDFFRINK</sequence>
<keyword evidence="1" id="KW-0808">Transferase</keyword>
<name>A0ACC6M7Q0_9BACI</name>
<keyword evidence="1" id="KW-0548">Nucleotidyltransferase</keyword>
<accession>A0ACC6M7Q0</accession>
<comment type="caution">
    <text evidence="1">The sequence shown here is derived from an EMBL/GenBank/DDBJ whole genome shotgun (WGS) entry which is preliminary data.</text>
</comment>
<protein>
    <submittedName>
        <fullName evidence="1">Bifunctional riboflavin kinase/FAD synthetase</fullName>
        <ecNumber evidence="1">2.7.1.26</ecNumber>
        <ecNumber evidence="1">2.7.7.2</ecNumber>
    </submittedName>
</protein>